<sequence>MQVGKLSSRVGVVGVVGAAPLVLVVRGHAPPTPTPTARHGVDTSTWSGCLGPDLQVVHGTADLRQQTVLGVPQAVLTEALAGYLVDDGVDGDRVAEHVRLVTGRPVVTRTMARSIGLCAGAVLYLRSVRRSPAIARVLVAGADRGPGLAALLFACGLSDISLWNVSDERWLPLRTATRDVDVIIDLLGSPYMDQLRVDLAEGSVVAADDFDPDATLAPGILAGLAHNAARRTDFDHKLMRRCVDGLADGAERSGWPTAVTSPRVWAHLHDAVQTELTLRRL</sequence>
<proteinExistence type="predicted"/>
<dbReference type="Proteomes" id="UP001500449">
    <property type="component" value="Unassembled WGS sequence"/>
</dbReference>
<keyword evidence="2" id="KW-1185">Reference proteome</keyword>
<dbReference type="EMBL" id="BAAAQK010000001">
    <property type="protein sequence ID" value="GAA1829543.1"/>
    <property type="molecule type" value="Genomic_DNA"/>
</dbReference>
<evidence type="ECO:0000313" key="2">
    <source>
        <dbReference type="Proteomes" id="UP001500449"/>
    </source>
</evidence>
<accession>A0ABN2MKZ3</accession>
<evidence type="ECO:0000313" key="1">
    <source>
        <dbReference type="EMBL" id="GAA1829543.1"/>
    </source>
</evidence>
<reference evidence="1 2" key="1">
    <citation type="journal article" date="2019" name="Int. J. Syst. Evol. Microbiol.">
        <title>The Global Catalogue of Microorganisms (GCM) 10K type strain sequencing project: providing services to taxonomists for standard genome sequencing and annotation.</title>
        <authorList>
            <consortium name="The Broad Institute Genomics Platform"/>
            <consortium name="The Broad Institute Genome Sequencing Center for Infectious Disease"/>
            <person name="Wu L."/>
            <person name="Ma J."/>
        </authorList>
    </citation>
    <scope>NUCLEOTIDE SEQUENCE [LARGE SCALE GENOMIC DNA]</scope>
    <source>
        <strain evidence="1 2">JCM 16009</strain>
    </source>
</reference>
<gene>
    <name evidence="1" type="ORF">GCM10009836_04290</name>
</gene>
<comment type="caution">
    <text evidence="1">The sequence shown here is derived from an EMBL/GenBank/DDBJ whole genome shotgun (WGS) entry which is preliminary data.</text>
</comment>
<organism evidence="1 2">
    <name type="scientific">Pseudonocardia ailaonensis</name>
    <dbReference type="NCBI Taxonomy" id="367279"/>
    <lineage>
        <taxon>Bacteria</taxon>
        <taxon>Bacillati</taxon>
        <taxon>Actinomycetota</taxon>
        <taxon>Actinomycetes</taxon>
        <taxon>Pseudonocardiales</taxon>
        <taxon>Pseudonocardiaceae</taxon>
        <taxon>Pseudonocardia</taxon>
    </lineage>
</organism>
<protein>
    <submittedName>
        <fullName evidence="1">Uncharacterized protein</fullName>
    </submittedName>
</protein>
<name>A0ABN2MKZ3_9PSEU</name>